<dbReference type="EMBL" id="MU003514">
    <property type="protein sequence ID" value="KAF2468668.1"/>
    <property type="molecule type" value="Genomic_DNA"/>
</dbReference>
<reference evidence="1" key="1">
    <citation type="journal article" date="2020" name="Stud. Mycol.">
        <title>101 Dothideomycetes genomes: a test case for predicting lifestyles and emergence of pathogens.</title>
        <authorList>
            <person name="Haridas S."/>
            <person name="Albert R."/>
            <person name="Binder M."/>
            <person name="Bloem J."/>
            <person name="Labutti K."/>
            <person name="Salamov A."/>
            <person name="Andreopoulos B."/>
            <person name="Baker S."/>
            <person name="Barry K."/>
            <person name="Bills G."/>
            <person name="Bluhm B."/>
            <person name="Cannon C."/>
            <person name="Castanera R."/>
            <person name="Culley D."/>
            <person name="Daum C."/>
            <person name="Ezra D."/>
            <person name="Gonzalez J."/>
            <person name="Henrissat B."/>
            <person name="Kuo A."/>
            <person name="Liang C."/>
            <person name="Lipzen A."/>
            <person name="Lutzoni F."/>
            <person name="Magnuson J."/>
            <person name="Mondo S."/>
            <person name="Nolan M."/>
            <person name="Ohm R."/>
            <person name="Pangilinan J."/>
            <person name="Park H.-J."/>
            <person name="Ramirez L."/>
            <person name="Alfaro M."/>
            <person name="Sun H."/>
            <person name="Tritt A."/>
            <person name="Yoshinaga Y."/>
            <person name="Zwiers L.-H."/>
            <person name="Turgeon B."/>
            <person name="Goodwin S."/>
            <person name="Spatafora J."/>
            <person name="Crous P."/>
            <person name="Grigoriev I."/>
        </authorList>
    </citation>
    <scope>NUCLEOTIDE SEQUENCE</scope>
    <source>
        <strain evidence="1">ATCC 200398</strain>
    </source>
</reference>
<proteinExistence type="predicted"/>
<accession>A0ACB6QQ22</accession>
<dbReference type="Proteomes" id="UP000799755">
    <property type="component" value="Unassembled WGS sequence"/>
</dbReference>
<sequence>MNSGGIFKFRPSDVQGGYVAFGKAERIPSHPHSTLHCLSRDELFSGLWKQSLEFQGPDSRIPCYALLQWCSLEHTTLQLRYHPTTKVLRIPLLPSFFGRLQFSFLLFDILLGARNLAGSVATMLHSASRWYVGATSLNEVMVLTRYALVLRHRNASNVECIGCLEQVERYFKVQDFSPALPSSAEKSPPAPLGISVPHSRCTNVYQTINPLASPTLKILIPNTTFYVFIYVFRLLRCYVQGRVPPMESYTTLSPLSTLHLHLAAAYILPTHYMGSTDEEQPLKCEADIGRSILLRWPLHSDDQLSILNRTSESTKARKSGPLSRFHGMEHLNGARFRMGGQDISITAHQMLGMNGVAIQYDYNFVSLPKYVIDFLLLQYLQKFLQCLDRYLAISKTEPTKQEQHPVPDDDEEGHLVMLYVNTSLRYREYAGLAVKLSCRKGTRQVKASVVIPFVSPQMITNPFKLYYQFIHDIVSRRIEEEKGIKDTNMPRMDMFRFLCNAKNPDIGDLAYMEKALGAGAILLIIAGSDSVSTITKEIGGTFASSKDIFNGPKLSSFGLRSYTWAVMGTLLATQTDFAQKDIFLRAKLETCYHPFHWSTNCAGKAIAMAEFALIAGRLCFLKIERRDTNQYQLIGAYNTARDSPVFLRNRESAVITAIVSSADFPLFIFLFSVPKRDLSNAHSTSCMAYNIGHILIQYIPPLYKHRVRLINQKFFAEFNINEENNIKTIAWLELMEFRVVNQVKHYVILNTTSTEVFHTLPRRSALKHLIRAEIFLAFNNSLNLFFSKVNATSMNSQTSAPIMISSFSMICDNRPRNPDELSSYTEIFLDKFHHFYFGERCTVLKEILHEGRYDVWVRLMWHFQFRPRHRFPFLFQRGTYLLIPRPIFYAQFDIKFDPTLEYVNELMVVTYIFVEAINEDAVFGTSSIECGKSLLSVFFVILKNFGFRDRRSVRFDTSYQNPTATLSIRSVDRLFRELRQDVPLHYLQLHYRLGAISGTASAARKLLHLNSEFLAFWSLKDESNSAALVLPSFNLSCDYPENYSYIEYLSSSTQMINCHHFIKYFEREAHELDYISGENHCTKDFKDHRDGNTCA</sequence>
<evidence type="ECO:0000313" key="2">
    <source>
        <dbReference type="Proteomes" id="UP000799755"/>
    </source>
</evidence>
<evidence type="ECO:0000313" key="1">
    <source>
        <dbReference type="EMBL" id="KAF2468668.1"/>
    </source>
</evidence>
<protein>
    <submittedName>
        <fullName evidence="1">Uncharacterized protein</fullName>
    </submittedName>
</protein>
<gene>
    <name evidence="1" type="ORF">BDR25DRAFT_357025</name>
</gene>
<name>A0ACB6QQ22_9PLEO</name>
<organism evidence="1 2">
    <name type="scientific">Lindgomyces ingoldianus</name>
    <dbReference type="NCBI Taxonomy" id="673940"/>
    <lineage>
        <taxon>Eukaryota</taxon>
        <taxon>Fungi</taxon>
        <taxon>Dikarya</taxon>
        <taxon>Ascomycota</taxon>
        <taxon>Pezizomycotina</taxon>
        <taxon>Dothideomycetes</taxon>
        <taxon>Pleosporomycetidae</taxon>
        <taxon>Pleosporales</taxon>
        <taxon>Lindgomycetaceae</taxon>
        <taxon>Lindgomyces</taxon>
    </lineage>
</organism>
<keyword evidence="2" id="KW-1185">Reference proteome</keyword>
<comment type="caution">
    <text evidence="1">The sequence shown here is derived from an EMBL/GenBank/DDBJ whole genome shotgun (WGS) entry which is preliminary data.</text>
</comment>